<dbReference type="EMBL" id="CP042997">
    <property type="protein sequence ID" value="QEH36148.1"/>
    <property type="molecule type" value="Genomic_DNA"/>
</dbReference>
<dbReference type="AlphaFoldDB" id="A0A5B9W6H6"/>
<dbReference type="PANTHER" id="PTHR22990:SF15">
    <property type="entry name" value="F-BOX ONLY PROTEIN 10"/>
    <property type="match status" value="1"/>
</dbReference>
<dbReference type="InterPro" id="IPR011050">
    <property type="entry name" value="Pectin_lyase_fold/virulence"/>
</dbReference>
<dbReference type="SMART" id="SM00710">
    <property type="entry name" value="PbH1"/>
    <property type="match status" value="11"/>
</dbReference>
<evidence type="ECO:0000256" key="2">
    <source>
        <dbReference type="SAM" id="MobiDB-lite"/>
    </source>
</evidence>
<feature type="region of interest" description="Disordered" evidence="2">
    <location>
        <begin position="1"/>
        <end position="29"/>
    </location>
</feature>
<evidence type="ECO:0000313" key="3">
    <source>
        <dbReference type="EMBL" id="QEH36148.1"/>
    </source>
</evidence>
<protein>
    <submittedName>
        <fullName evidence="3">Uncharacterized protein</fullName>
    </submittedName>
</protein>
<organism evidence="3 4">
    <name type="scientific">Aquisphaera giovannonii</name>
    <dbReference type="NCBI Taxonomy" id="406548"/>
    <lineage>
        <taxon>Bacteria</taxon>
        <taxon>Pseudomonadati</taxon>
        <taxon>Planctomycetota</taxon>
        <taxon>Planctomycetia</taxon>
        <taxon>Isosphaerales</taxon>
        <taxon>Isosphaeraceae</taxon>
        <taxon>Aquisphaera</taxon>
    </lineage>
</organism>
<dbReference type="RefSeq" id="WP_148595863.1">
    <property type="nucleotide sequence ID" value="NZ_CP042997.1"/>
</dbReference>
<dbReference type="InterPro" id="IPR012334">
    <property type="entry name" value="Pectin_lyas_fold"/>
</dbReference>
<dbReference type="KEGG" id="agv:OJF2_47080"/>
<name>A0A5B9W6H6_9BACT</name>
<evidence type="ECO:0000256" key="1">
    <source>
        <dbReference type="ARBA" id="ARBA00022737"/>
    </source>
</evidence>
<dbReference type="SUPFAM" id="SSF51126">
    <property type="entry name" value="Pectin lyase-like"/>
    <property type="match status" value="3"/>
</dbReference>
<dbReference type="Gene3D" id="2.160.20.10">
    <property type="entry name" value="Single-stranded right-handed beta-helix, Pectin lyase-like"/>
    <property type="match status" value="2"/>
</dbReference>
<gene>
    <name evidence="3" type="ORF">OJF2_47080</name>
</gene>
<dbReference type="GO" id="GO:0006511">
    <property type="term" value="P:ubiquitin-dependent protein catabolic process"/>
    <property type="evidence" value="ECO:0007669"/>
    <property type="project" value="TreeGrafter"/>
</dbReference>
<keyword evidence="4" id="KW-1185">Reference proteome</keyword>
<proteinExistence type="predicted"/>
<accession>A0A5B9W6H6</accession>
<sequence length="981" mass="98820">MKPHLPARRPSPGHQAAPSLASRRRPRRHVGRAVEVLEDRRLLSTFTVTNRHNSGDGSLRWAIVSSNSSPGADTIRFGVSGTIRVGGPSLPAITGAVTIDGSSAPTFAGAPVVTVDFGGTRGLRFASGSDGSTLTGLSLVRAGNAGVTLDASRVTVQGNMIGIRPNGQVAGNRGDGVRINASSHGDLVGQADPVAGISYYSADSVPTYPVSGWQGIRAGSLPGQYLMTGTSGSNGLLYVGPISGVGGTSYAVNVPWGTSSSLYGPNLLSDGSLQLVGTYRAGSDVVNGFLFQGTTSELSQSANYTTIDYPGAQYTYVHSTMGGLAVGNADGPEGDAPLGTGHAFVYDIATAAITDIVYPGSTTTTAYGIWSNGQSKFTIVGGFSAPGETPDGLSHAFMVDYDASTGAYSHWTPFDYPNGVVGKDYVTHFQGISGEEKGVYTLAADSAQRGTADPAQGSWVSVRRNTDGSFGSGVWVDLNAPGVDPSKSITSVDSVAGNAVVGFVAAASGAASYQAEVHTGFRLSNVISGNGGNGVGIYGGSDNVVAMNFIGTDASGTVRRGNAKNGILITAGASGNRIGGEATGGNDPTGGVFVRPPMGNLISGNGGNGVLITGGATRNQLSGNFVGTSASGNWALGNRLDGVAIDGASGNSLLGCTFQQDPFVFYNVISGNGGNGLRITNSNDTTVQANFLGVGANNATVVANGGDGLLVSGTSANTQVGGVIPLGNVISGNNRNGIEVKDRASGLVSFNTFAGLFAFSTAAPNRKDGILITSTGGNNLIRTCIVSGNLGNGIEIGGHATGVQVTETAVGTNTAINTALPNGGDGILITGSAHGNAIGGFQPSIEPQVTVSANRRYGIEVAGRARDNRIVHAKIGTSALGTDPLGNGLGGIYLSAGTSSTQVGGASIPLQNLVRYNLGNGLTMKSTRAARVVGNTIDRNRAVGLRATGNCAGSTVASNTIVANEGGDVDLSGSRGIDYSS</sequence>
<reference evidence="3 4" key="1">
    <citation type="submission" date="2019-08" db="EMBL/GenBank/DDBJ databases">
        <title>Deep-cultivation of Planctomycetes and their phenomic and genomic characterization uncovers novel biology.</title>
        <authorList>
            <person name="Wiegand S."/>
            <person name="Jogler M."/>
            <person name="Boedeker C."/>
            <person name="Pinto D."/>
            <person name="Vollmers J."/>
            <person name="Rivas-Marin E."/>
            <person name="Kohn T."/>
            <person name="Peeters S.H."/>
            <person name="Heuer A."/>
            <person name="Rast P."/>
            <person name="Oberbeckmann S."/>
            <person name="Bunk B."/>
            <person name="Jeske O."/>
            <person name="Meyerdierks A."/>
            <person name="Storesund J.E."/>
            <person name="Kallscheuer N."/>
            <person name="Luecker S."/>
            <person name="Lage O.M."/>
            <person name="Pohl T."/>
            <person name="Merkel B.J."/>
            <person name="Hornburger P."/>
            <person name="Mueller R.-W."/>
            <person name="Bruemmer F."/>
            <person name="Labrenz M."/>
            <person name="Spormann A.M."/>
            <person name="Op den Camp H."/>
            <person name="Overmann J."/>
            <person name="Amann R."/>
            <person name="Jetten M.S.M."/>
            <person name="Mascher T."/>
            <person name="Medema M.H."/>
            <person name="Devos D.P."/>
            <person name="Kaster A.-K."/>
            <person name="Ovreas L."/>
            <person name="Rohde M."/>
            <person name="Galperin M.Y."/>
            <person name="Jogler C."/>
        </authorList>
    </citation>
    <scope>NUCLEOTIDE SEQUENCE [LARGE SCALE GENOMIC DNA]</scope>
    <source>
        <strain evidence="3 4">OJF2</strain>
    </source>
</reference>
<dbReference type="Proteomes" id="UP000324233">
    <property type="component" value="Chromosome"/>
</dbReference>
<dbReference type="InterPro" id="IPR051550">
    <property type="entry name" value="SCF-Subunits/Alg-Epimerases"/>
</dbReference>
<evidence type="ECO:0000313" key="4">
    <source>
        <dbReference type="Proteomes" id="UP000324233"/>
    </source>
</evidence>
<keyword evidence="1" id="KW-0677">Repeat</keyword>
<dbReference type="PANTHER" id="PTHR22990">
    <property type="entry name" value="F-BOX ONLY PROTEIN"/>
    <property type="match status" value="1"/>
</dbReference>
<dbReference type="InterPro" id="IPR006626">
    <property type="entry name" value="PbH1"/>
</dbReference>
<dbReference type="OrthoDB" id="9804931at2"/>